<sequence length="157" mass="17654">MRILMKKNSLVAYTDGACKGNPGIGGWGAILSYGDTTKEIYGAEFDTTNNRMELLAAIETLKALKRKCQISIFTDSKYLQNGINQWLSNWKANGWKTSGKKEVKNKDLWQELDQLTKTHEVSWHWVKGHSGNQGNEKADQLANKAILELIGKSHEKS</sequence>
<dbReference type="PANTHER" id="PTHR10642">
    <property type="entry name" value="RIBONUCLEASE H1"/>
    <property type="match status" value="1"/>
</dbReference>
<evidence type="ECO:0000256" key="4">
    <source>
        <dbReference type="ARBA" id="ARBA00011245"/>
    </source>
</evidence>
<evidence type="ECO:0000259" key="13">
    <source>
        <dbReference type="PROSITE" id="PS50879"/>
    </source>
</evidence>
<dbReference type="CDD" id="cd09278">
    <property type="entry name" value="RNase_HI_prokaryote_like"/>
    <property type="match status" value="1"/>
</dbReference>
<dbReference type="EMBL" id="CP010427">
    <property type="protein sequence ID" value="AJC49543.1"/>
    <property type="molecule type" value="Genomic_DNA"/>
</dbReference>
<feature type="binding site" evidence="12">
    <location>
        <position position="139"/>
    </location>
    <ligand>
        <name>Mg(2+)</name>
        <dbReference type="ChEBI" id="CHEBI:18420"/>
        <label>2</label>
    </ligand>
</feature>
<dbReference type="InterPro" id="IPR012337">
    <property type="entry name" value="RNaseH-like_sf"/>
</dbReference>
<dbReference type="NCBIfam" id="NF001236">
    <property type="entry name" value="PRK00203.1"/>
    <property type="match status" value="1"/>
</dbReference>
<keyword evidence="9 12" id="KW-0255">Endonuclease</keyword>
<dbReference type="EC" id="3.1.26.4" evidence="5 12"/>
<name>A0A0A8E6C3_9GAMM</name>
<evidence type="ECO:0000256" key="2">
    <source>
        <dbReference type="ARBA" id="ARBA00004065"/>
    </source>
</evidence>
<dbReference type="PROSITE" id="PS50879">
    <property type="entry name" value="RNASE_H_1"/>
    <property type="match status" value="1"/>
</dbReference>
<keyword evidence="8 12" id="KW-0479">Metal-binding</keyword>
<dbReference type="HOGENOM" id="CLU_030894_6_0_6"/>
<dbReference type="GO" id="GO:0000287">
    <property type="term" value="F:magnesium ion binding"/>
    <property type="evidence" value="ECO:0007669"/>
    <property type="project" value="UniProtKB-UniRule"/>
</dbReference>
<feature type="domain" description="RNase H type-1" evidence="13">
    <location>
        <begin position="6"/>
        <end position="147"/>
    </location>
</feature>
<feature type="binding site" evidence="12">
    <location>
        <position position="15"/>
    </location>
    <ligand>
        <name>Mg(2+)</name>
        <dbReference type="ChEBI" id="CHEBI:18420"/>
        <label>2</label>
    </ligand>
</feature>
<dbReference type="RefSeq" id="WP_039125772.1">
    <property type="nucleotide sequence ID" value="NZ_CP010427.1"/>
</dbReference>
<evidence type="ECO:0000256" key="6">
    <source>
        <dbReference type="ARBA" id="ARBA00022490"/>
    </source>
</evidence>
<dbReference type="KEGG" id="fgu:SD28_03740"/>
<evidence type="ECO:0000256" key="5">
    <source>
        <dbReference type="ARBA" id="ARBA00012180"/>
    </source>
</evidence>
<evidence type="ECO:0000256" key="11">
    <source>
        <dbReference type="ARBA" id="ARBA00022842"/>
    </source>
</evidence>
<evidence type="ECO:0000256" key="8">
    <source>
        <dbReference type="ARBA" id="ARBA00022723"/>
    </source>
</evidence>
<dbReference type="FunFam" id="3.30.420.10:FF:000089">
    <property type="entry name" value="Ribonuclease H"/>
    <property type="match status" value="1"/>
</dbReference>
<dbReference type="GO" id="GO:0043137">
    <property type="term" value="P:DNA replication, removal of RNA primer"/>
    <property type="evidence" value="ECO:0007669"/>
    <property type="project" value="TreeGrafter"/>
</dbReference>
<evidence type="ECO:0000256" key="1">
    <source>
        <dbReference type="ARBA" id="ARBA00000077"/>
    </source>
</evidence>
<dbReference type="InterPro" id="IPR036397">
    <property type="entry name" value="RNaseH_sf"/>
</dbReference>
<evidence type="ECO:0000313" key="14">
    <source>
        <dbReference type="EMBL" id="AJC49543.1"/>
    </source>
</evidence>
<evidence type="ECO:0000256" key="3">
    <source>
        <dbReference type="ARBA" id="ARBA00005300"/>
    </source>
</evidence>
<dbReference type="GO" id="GO:0005737">
    <property type="term" value="C:cytoplasm"/>
    <property type="evidence" value="ECO:0007669"/>
    <property type="project" value="UniProtKB-SubCell"/>
</dbReference>
<dbReference type="Gene3D" id="3.30.420.10">
    <property type="entry name" value="Ribonuclease H-like superfamily/Ribonuclease H"/>
    <property type="match status" value="1"/>
</dbReference>
<comment type="subunit">
    <text evidence="4 12">Monomer.</text>
</comment>
<comment type="function">
    <text evidence="2 12">Endonuclease that specifically degrades the RNA of RNA-DNA hybrids.</text>
</comment>
<proteinExistence type="inferred from homology"/>
<dbReference type="InterPro" id="IPR002156">
    <property type="entry name" value="RNaseH_domain"/>
</dbReference>
<evidence type="ECO:0000256" key="9">
    <source>
        <dbReference type="ARBA" id="ARBA00022759"/>
    </source>
</evidence>
<comment type="subcellular location">
    <subcellularLocation>
        <location evidence="12">Cytoplasm</location>
    </subcellularLocation>
</comment>
<evidence type="ECO:0000256" key="7">
    <source>
        <dbReference type="ARBA" id="ARBA00022722"/>
    </source>
</evidence>
<feature type="binding site" evidence="12">
    <location>
        <position position="15"/>
    </location>
    <ligand>
        <name>Mg(2+)</name>
        <dbReference type="ChEBI" id="CHEBI:18420"/>
        <label>1</label>
    </ligand>
</feature>
<dbReference type="Pfam" id="PF00075">
    <property type="entry name" value="RNase_H"/>
    <property type="match status" value="1"/>
</dbReference>
<dbReference type="AlphaFoldDB" id="A0A0A8E6C3"/>
<dbReference type="GO" id="GO:0004523">
    <property type="term" value="F:RNA-DNA hybrid ribonuclease activity"/>
    <property type="evidence" value="ECO:0007669"/>
    <property type="project" value="UniProtKB-UniRule"/>
</dbReference>
<dbReference type="Proteomes" id="UP000031104">
    <property type="component" value="Chromosome"/>
</dbReference>
<gene>
    <name evidence="12 14" type="primary">rnhA</name>
    <name evidence="14" type="ORF">SD28_03740</name>
</gene>
<feature type="binding site" evidence="12">
    <location>
        <position position="53"/>
    </location>
    <ligand>
        <name>Mg(2+)</name>
        <dbReference type="ChEBI" id="CHEBI:18420"/>
        <label>1</label>
    </ligand>
</feature>
<dbReference type="STRING" id="594679.SD28_03740"/>
<comment type="cofactor">
    <cofactor evidence="12">
        <name>Mg(2+)</name>
        <dbReference type="ChEBI" id="CHEBI:18420"/>
    </cofactor>
    <text evidence="12">Binds 1 Mg(2+) ion per subunit. May bind a second metal ion at a regulatory site, or after substrate binding.</text>
</comment>
<accession>A0A0A8E6C3</accession>
<protein>
    <recommendedName>
        <fullName evidence="5 12">Ribonuclease H</fullName>
        <shortName evidence="12">RNase H</shortName>
        <ecNumber evidence="5 12">3.1.26.4</ecNumber>
    </recommendedName>
</protein>
<organism evidence="14 15">
    <name type="scientific">Allofrancisella guangzhouensis</name>
    <dbReference type="NCBI Taxonomy" id="594679"/>
    <lineage>
        <taxon>Bacteria</taxon>
        <taxon>Pseudomonadati</taxon>
        <taxon>Pseudomonadota</taxon>
        <taxon>Gammaproteobacteria</taxon>
        <taxon>Thiotrichales</taxon>
        <taxon>Francisellaceae</taxon>
        <taxon>Allofrancisella</taxon>
    </lineage>
</organism>
<dbReference type="PANTHER" id="PTHR10642:SF26">
    <property type="entry name" value="RIBONUCLEASE H1"/>
    <property type="match status" value="1"/>
</dbReference>
<reference evidence="14 15" key="1">
    <citation type="submission" date="2014-12" db="EMBL/GenBank/DDBJ databases">
        <title>Complete genome sequence of Francisella guanzhouensis strain 08HL01032 isolated from air-conditioning system in China.</title>
        <authorList>
            <person name="Svensson D."/>
            <person name="Ohrman C."/>
            <person name="Backman S."/>
            <person name="Karlsson E."/>
            <person name="Nilsson E."/>
            <person name="Bystrom M."/>
            <person name="Larkeryd A."/>
            <person name="Stenberg P."/>
            <person name="Scholtz H.C."/>
            <person name="Forsman M."/>
            <person name="Sjodin A."/>
        </authorList>
    </citation>
    <scope>NUCLEOTIDE SEQUENCE [LARGE SCALE GENOMIC DNA]</scope>
    <source>
        <strain evidence="14 15">08HL01032</strain>
    </source>
</reference>
<evidence type="ECO:0000256" key="10">
    <source>
        <dbReference type="ARBA" id="ARBA00022801"/>
    </source>
</evidence>
<dbReference type="SUPFAM" id="SSF53098">
    <property type="entry name" value="Ribonuclease H-like"/>
    <property type="match status" value="1"/>
</dbReference>
<keyword evidence="11 12" id="KW-0460">Magnesium</keyword>
<keyword evidence="6 12" id="KW-0963">Cytoplasm</keyword>
<evidence type="ECO:0000256" key="12">
    <source>
        <dbReference type="HAMAP-Rule" id="MF_00042"/>
    </source>
</evidence>
<dbReference type="InterPro" id="IPR050092">
    <property type="entry name" value="RNase_H"/>
</dbReference>
<comment type="similarity">
    <text evidence="3 12">Belongs to the RNase H family.</text>
</comment>
<evidence type="ECO:0000313" key="15">
    <source>
        <dbReference type="Proteomes" id="UP000031104"/>
    </source>
</evidence>
<dbReference type="InterPro" id="IPR022892">
    <property type="entry name" value="RNaseHI"/>
</dbReference>
<keyword evidence="7 12" id="KW-0540">Nuclease</keyword>
<feature type="binding site" evidence="12">
    <location>
        <position position="75"/>
    </location>
    <ligand>
        <name>Mg(2+)</name>
        <dbReference type="ChEBI" id="CHEBI:18420"/>
        <label>1</label>
    </ligand>
</feature>
<keyword evidence="15" id="KW-1185">Reference proteome</keyword>
<dbReference type="GO" id="GO:0003676">
    <property type="term" value="F:nucleic acid binding"/>
    <property type="evidence" value="ECO:0007669"/>
    <property type="project" value="InterPro"/>
</dbReference>
<dbReference type="HAMAP" id="MF_00042">
    <property type="entry name" value="RNase_H"/>
    <property type="match status" value="1"/>
</dbReference>
<comment type="catalytic activity">
    <reaction evidence="1 12">
        <text>Endonucleolytic cleavage to 5'-phosphomonoester.</text>
        <dbReference type="EC" id="3.1.26.4"/>
    </reaction>
</comment>
<keyword evidence="10 12" id="KW-0378">Hydrolase</keyword>